<dbReference type="AlphaFoldDB" id="A0AAV3NIX6"/>
<evidence type="ECO:0000313" key="4">
    <source>
        <dbReference type="Proteomes" id="UP001454036"/>
    </source>
</evidence>
<protein>
    <recommendedName>
        <fullName evidence="2">DC1 domain-containing protein</fullName>
    </recommendedName>
</protein>
<accession>A0AAV3NIX6</accession>
<name>A0AAV3NIX6_LITER</name>
<dbReference type="Pfam" id="PF03107">
    <property type="entry name" value="C1_2"/>
    <property type="match status" value="1"/>
</dbReference>
<feature type="domain" description="DC1" evidence="2">
    <location>
        <begin position="121"/>
        <end position="164"/>
    </location>
</feature>
<dbReference type="Proteomes" id="UP001454036">
    <property type="component" value="Unassembled WGS sequence"/>
</dbReference>
<evidence type="ECO:0000313" key="3">
    <source>
        <dbReference type="EMBL" id="GAA0139290.1"/>
    </source>
</evidence>
<dbReference type="InterPro" id="IPR004146">
    <property type="entry name" value="DC1"/>
</dbReference>
<keyword evidence="4" id="KW-1185">Reference proteome</keyword>
<proteinExistence type="predicted"/>
<comment type="caution">
    <text evidence="3">The sequence shown here is derived from an EMBL/GenBank/DDBJ whole genome shotgun (WGS) entry which is preliminary data.</text>
</comment>
<gene>
    <name evidence="3" type="ORF">LIER_00866</name>
</gene>
<dbReference type="EMBL" id="BAABME010000077">
    <property type="protein sequence ID" value="GAA0139290.1"/>
    <property type="molecule type" value="Genomic_DNA"/>
</dbReference>
<evidence type="ECO:0000256" key="1">
    <source>
        <dbReference type="ARBA" id="ARBA00022737"/>
    </source>
</evidence>
<dbReference type="InterPro" id="IPR046349">
    <property type="entry name" value="C1-like_sf"/>
</dbReference>
<evidence type="ECO:0000259" key="2">
    <source>
        <dbReference type="Pfam" id="PF03107"/>
    </source>
</evidence>
<keyword evidence="1" id="KW-0677">Repeat</keyword>
<sequence length="235" mass="26986">MESITHFSHEHPLINSQLEAGKHDNDAYGCEVCTSLFLHKSCAQLPMEIVHKSHEHHSLFLLSKPPSRYSEFDICDLCNNSLLHSFFYHCYFDDCNLHIKCAFKEKESIVSSNNDLTLNHPSHKHHPLTIQPRPSSFLCDTCDVKDEDLSYQCTSCQYWIHRRCPMLPSTTKHDVHSHTLSLSIGLPSQYHNFFYFCGICEHHLDITAGLASLLSLVQILCSYQMHGNTEIPNRS</sequence>
<reference evidence="3 4" key="1">
    <citation type="submission" date="2024-01" db="EMBL/GenBank/DDBJ databases">
        <title>The complete chloroplast genome sequence of Lithospermum erythrorhizon: insights into the phylogenetic relationship among Boraginaceae species and the maternal lineages of purple gromwells.</title>
        <authorList>
            <person name="Okada T."/>
            <person name="Watanabe K."/>
        </authorList>
    </citation>
    <scope>NUCLEOTIDE SEQUENCE [LARGE SCALE GENOMIC DNA]</scope>
</reference>
<dbReference type="PANTHER" id="PTHR46288:SF27">
    <property type="entry name" value="CYSTEINE_HISTIDINE-RICH C1 DOMAIN FAMILY PROTEIN"/>
    <property type="match status" value="1"/>
</dbReference>
<organism evidence="3 4">
    <name type="scientific">Lithospermum erythrorhizon</name>
    <name type="common">Purple gromwell</name>
    <name type="synonym">Lithospermum officinale var. erythrorhizon</name>
    <dbReference type="NCBI Taxonomy" id="34254"/>
    <lineage>
        <taxon>Eukaryota</taxon>
        <taxon>Viridiplantae</taxon>
        <taxon>Streptophyta</taxon>
        <taxon>Embryophyta</taxon>
        <taxon>Tracheophyta</taxon>
        <taxon>Spermatophyta</taxon>
        <taxon>Magnoliopsida</taxon>
        <taxon>eudicotyledons</taxon>
        <taxon>Gunneridae</taxon>
        <taxon>Pentapetalae</taxon>
        <taxon>asterids</taxon>
        <taxon>lamiids</taxon>
        <taxon>Boraginales</taxon>
        <taxon>Boraginaceae</taxon>
        <taxon>Boraginoideae</taxon>
        <taxon>Lithospermeae</taxon>
        <taxon>Lithospermum</taxon>
    </lineage>
</organism>
<dbReference type="PANTHER" id="PTHR46288">
    <property type="entry name" value="PHORBOL-ESTER/DAG-TYPE DOMAIN-CONTAINING PROTEIN"/>
    <property type="match status" value="1"/>
</dbReference>
<dbReference type="SUPFAM" id="SSF57889">
    <property type="entry name" value="Cysteine-rich domain"/>
    <property type="match status" value="2"/>
</dbReference>